<evidence type="ECO:0000256" key="5">
    <source>
        <dbReference type="ARBA" id="ARBA00022927"/>
    </source>
</evidence>
<dbReference type="PROSITE" id="PS51421">
    <property type="entry name" value="RAS"/>
    <property type="match status" value="1"/>
</dbReference>
<feature type="compositionally biased region" description="Low complexity" evidence="8">
    <location>
        <begin position="211"/>
        <end position="221"/>
    </location>
</feature>
<keyword evidence="11" id="KW-1185">Reference proteome</keyword>
<organism evidence="10 11">
    <name type="scientific">Cyclotella cryptica</name>
    <dbReference type="NCBI Taxonomy" id="29204"/>
    <lineage>
        <taxon>Eukaryota</taxon>
        <taxon>Sar</taxon>
        <taxon>Stramenopiles</taxon>
        <taxon>Ochrophyta</taxon>
        <taxon>Bacillariophyta</taxon>
        <taxon>Coscinodiscophyceae</taxon>
        <taxon>Thalassiosirophycidae</taxon>
        <taxon>Stephanodiscales</taxon>
        <taxon>Stephanodiscaceae</taxon>
        <taxon>Cyclotella</taxon>
    </lineage>
</organism>
<dbReference type="PRINTS" id="PR00449">
    <property type="entry name" value="RASTRNSFRMNG"/>
</dbReference>
<dbReference type="GO" id="GO:0005525">
    <property type="term" value="F:GTP binding"/>
    <property type="evidence" value="ECO:0007669"/>
    <property type="project" value="UniProtKB-KW"/>
</dbReference>
<feature type="region of interest" description="Disordered" evidence="8">
    <location>
        <begin position="173"/>
        <end position="230"/>
    </location>
</feature>
<dbReference type="NCBIfam" id="TIGR00231">
    <property type="entry name" value="small_GTP"/>
    <property type="match status" value="1"/>
</dbReference>
<dbReference type="SMART" id="SM00175">
    <property type="entry name" value="RAB"/>
    <property type="match status" value="1"/>
</dbReference>
<evidence type="ECO:0000256" key="1">
    <source>
        <dbReference type="ARBA" id="ARBA00004123"/>
    </source>
</evidence>
<evidence type="ECO:0000256" key="9">
    <source>
        <dbReference type="SAM" id="SignalP"/>
    </source>
</evidence>
<dbReference type="AlphaFoldDB" id="A0ABD3PCZ0"/>
<evidence type="ECO:0000256" key="4">
    <source>
        <dbReference type="ARBA" id="ARBA00022741"/>
    </source>
</evidence>
<dbReference type="PANTHER" id="PTHR24071:SF0">
    <property type="entry name" value="GTP-BINDING NUCLEAR PROTEIN RAN"/>
    <property type="match status" value="1"/>
</dbReference>
<dbReference type="GO" id="GO:0015031">
    <property type="term" value="P:protein transport"/>
    <property type="evidence" value="ECO:0007669"/>
    <property type="project" value="UniProtKB-KW"/>
</dbReference>
<evidence type="ECO:0000256" key="7">
    <source>
        <dbReference type="ARBA" id="ARBA00023242"/>
    </source>
</evidence>
<name>A0ABD3PCZ0_9STRA</name>
<dbReference type="PANTHER" id="PTHR24071">
    <property type="entry name" value="RAN GTPASE"/>
    <property type="match status" value="1"/>
</dbReference>
<dbReference type="Gene3D" id="3.30.56.110">
    <property type="entry name" value="Protein of unknown function DUF2237"/>
    <property type="match status" value="1"/>
</dbReference>
<evidence type="ECO:0000256" key="6">
    <source>
        <dbReference type="ARBA" id="ARBA00023134"/>
    </source>
</evidence>
<proteinExistence type="inferred from homology"/>
<dbReference type="PROSITE" id="PS51418">
    <property type="entry name" value="RAN"/>
    <property type="match status" value="1"/>
</dbReference>
<reference evidence="10 11" key="1">
    <citation type="journal article" date="2020" name="G3 (Bethesda)">
        <title>Improved Reference Genome for Cyclotella cryptica CCMP332, a Model for Cell Wall Morphogenesis, Salinity Adaptation, and Lipid Production in Diatoms (Bacillariophyta).</title>
        <authorList>
            <person name="Roberts W.R."/>
            <person name="Downey K.M."/>
            <person name="Ruck E.C."/>
            <person name="Traller J.C."/>
            <person name="Alverson A.J."/>
        </authorList>
    </citation>
    <scope>NUCLEOTIDE SEQUENCE [LARGE SCALE GENOMIC DNA]</scope>
    <source>
        <strain evidence="10 11">CCMP332</strain>
    </source>
</reference>
<dbReference type="GO" id="GO:0005634">
    <property type="term" value="C:nucleus"/>
    <property type="evidence" value="ECO:0007669"/>
    <property type="project" value="UniProtKB-SubCell"/>
</dbReference>
<feature type="signal peptide" evidence="9">
    <location>
        <begin position="1"/>
        <end position="19"/>
    </location>
</feature>
<dbReference type="Pfam" id="PF00071">
    <property type="entry name" value="Ras"/>
    <property type="match status" value="1"/>
</dbReference>
<dbReference type="FunFam" id="3.40.50.300:FF:001447">
    <property type="entry name" value="Ras-related protein Rab-1B"/>
    <property type="match status" value="1"/>
</dbReference>
<dbReference type="SMART" id="SM00174">
    <property type="entry name" value="RHO"/>
    <property type="match status" value="1"/>
</dbReference>
<gene>
    <name evidence="10" type="ORF">HJC23_004954</name>
</gene>
<sequence>MIVWLQTLLSLLRIHIAAAASSSFSHLNVYNQPLQPCSTTGMALTGYTRDGTCVDRADDSGSHHICIDLSSASSNGLNFCQVTGQSNWCAEQMPCVGGDSSSYCPVQDWCVCQWAFASYLQEAGGCDSIQEIDCEATNIQAVKAYQKMAGEEKYQNALACLTQRCNLPINTFSMSPPAANTRSRSRSPVPRSSRSKSPTPRSGSITPKRGTTSARTATSSSPETAKKASSAQVRSELIGLIDKFPQGHCDPNVKSVFQSKLNEYVESDGADMLDIVIHIGALNFGVNVKKFKLSLIGDAGVGKSSLVRRLLGSAFSSKYEVTFGADVSNVVFQTNKGFCVQLEVWDCSGCERSQGIGDGYFVGSNGCIIMFDLLSNQTYKDLSDWHRSYTRVCADTPIVILGNKTDVKDRKVKPKRVHFPRKKNLPIYEVSVKTGENVHMACLSLVRKLTGDSSIEFANPSARQLGQLKSKDGEECIDAIDVKEAVSASLPKEDAEGL</sequence>
<dbReference type="SMART" id="SM00173">
    <property type="entry name" value="RAS"/>
    <property type="match status" value="1"/>
</dbReference>
<dbReference type="InterPro" id="IPR027417">
    <property type="entry name" value="P-loop_NTPase"/>
</dbReference>
<keyword evidence="5" id="KW-0653">Protein transport</keyword>
<keyword evidence="9" id="KW-0732">Signal</keyword>
<dbReference type="SMART" id="SM00176">
    <property type="entry name" value="RAN"/>
    <property type="match status" value="1"/>
</dbReference>
<evidence type="ECO:0000256" key="3">
    <source>
        <dbReference type="ARBA" id="ARBA00022448"/>
    </source>
</evidence>
<dbReference type="PROSITE" id="PS51419">
    <property type="entry name" value="RAB"/>
    <property type="match status" value="1"/>
</dbReference>
<evidence type="ECO:0000256" key="8">
    <source>
        <dbReference type="SAM" id="MobiDB-lite"/>
    </source>
</evidence>
<comment type="caution">
    <text evidence="10">The sequence shown here is derived from an EMBL/GenBank/DDBJ whole genome shotgun (WGS) entry which is preliminary data.</text>
</comment>
<keyword evidence="7" id="KW-0539">Nucleus</keyword>
<feature type="chain" id="PRO_5044796258" evidence="9">
    <location>
        <begin position="20"/>
        <end position="498"/>
    </location>
</feature>
<dbReference type="InterPro" id="IPR018714">
    <property type="entry name" value="DUF2237"/>
</dbReference>
<dbReference type="Pfam" id="PF09996">
    <property type="entry name" value="DUF2237"/>
    <property type="match status" value="1"/>
</dbReference>
<dbReference type="EMBL" id="JABMIG020000239">
    <property type="protein sequence ID" value="KAL3784290.1"/>
    <property type="molecule type" value="Genomic_DNA"/>
</dbReference>
<accession>A0ABD3PCZ0</accession>
<dbReference type="InterPro" id="IPR002041">
    <property type="entry name" value="Ran_GTPase"/>
</dbReference>
<keyword evidence="3" id="KW-0813">Transport</keyword>
<evidence type="ECO:0000313" key="11">
    <source>
        <dbReference type="Proteomes" id="UP001516023"/>
    </source>
</evidence>
<dbReference type="Gene3D" id="3.40.50.300">
    <property type="entry name" value="P-loop containing nucleotide triphosphate hydrolases"/>
    <property type="match status" value="1"/>
</dbReference>
<evidence type="ECO:0000256" key="2">
    <source>
        <dbReference type="ARBA" id="ARBA00008028"/>
    </source>
</evidence>
<dbReference type="SUPFAM" id="SSF52540">
    <property type="entry name" value="P-loop containing nucleoside triphosphate hydrolases"/>
    <property type="match status" value="1"/>
</dbReference>
<dbReference type="InterPro" id="IPR005225">
    <property type="entry name" value="Small_GTP-bd"/>
</dbReference>
<evidence type="ECO:0000313" key="10">
    <source>
        <dbReference type="EMBL" id="KAL3784290.1"/>
    </source>
</evidence>
<keyword evidence="6" id="KW-0342">GTP-binding</keyword>
<comment type="subcellular location">
    <subcellularLocation>
        <location evidence="1">Nucleus</location>
    </subcellularLocation>
</comment>
<feature type="compositionally biased region" description="Low complexity" evidence="8">
    <location>
        <begin position="186"/>
        <end position="204"/>
    </location>
</feature>
<dbReference type="Proteomes" id="UP001516023">
    <property type="component" value="Unassembled WGS sequence"/>
</dbReference>
<comment type="similarity">
    <text evidence="2">Belongs to the small GTPase superfamily. Ran family.</text>
</comment>
<keyword evidence="4" id="KW-0547">Nucleotide-binding</keyword>
<protein>
    <submittedName>
        <fullName evidence="10">Uncharacterized protein</fullName>
    </submittedName>
</protein>
<dbReference type="InterPro" id="IPR001806">
    <property type="entry name" value="Small_GTPase"/>
</dbReference>